<gene>
    <name evidence="1" type="ORF">DFP79_1851</name>
</gene>
<dbReference type="AlphaFoldDB" id="A0A4V3CGL5"/>
<reference evidence="1 2" key="1">
    <citation type="submission" date="2019-03" db="EMBL/GenBank/DDBJ databases">
        <title>Genomic Encyclopedia of Type Strains, Phase III (KMG-III): the genomes of soil and plant-associated and newly described type strains.</title>
        <authorList>
            <person name="Whitman W."/>
        </authorList>
    </citation>
    <scope>NUCLEOTIDE SEQUENCE [LARGE SCALE GENOMIC DNA]</scope>
    <source>
        <strain evidence="1 2">CECT 7378</strain>
    </source>
</reference>
<evidence type="ECO:0000313" key="2">
    <source>
        <dbReference type="Proteomes" id="UP000294656"/>
    </source>
</evidence>
<dbReference type="RefSeq" id="WP_133503639.1">
    <property type="nucleotide sequence ID" value="NZ_SNXC01000011.1"/>
</dbReference>
<sequence>MLSFRSVLVFIASFLMSSCDDRFRPIEHLESYHEALARSKLIKFASVQKEPTPHLISLPNLRDRVLPLSQFDIGLLDFLSLQRCEVGVIAGEKNSILGRVMPTSQRFVYELKIIKAIESCSVGNESLINELNIIAKAKRTELPNAFSNALWAGEEAEAFFSLSNGMIPMSPELSQYQELIRALEGLVIIKNDLQSLPNVTSKAFEAHMKAVLDSEYGGKLLVTLKELVSSLEYIAKAVESIHANSSNCQAPVRYLKQQFTKYYVTIIQPYMARINRVAYQVLPYINELREGAQGVPEQLTLFLAQFDEAEQSVWGRYKNASIRHARAWSGLFQQCGIRPAEI</sequence>
<name>A0A4V3CGL5_9GAMM</name>
<dbReference type="InterPro" id="IPR021431">
    <property type="entry name" value="DUF3080"/>
</dbReference>
<dbReference type="EMBL" id="SNXC01000011">
    <property type="protein sequence ID" value="TDO98212.1"/>
    <property type="molecule type" value="Genomic_DNA"/>
</dbReference>
<dbReference type="OrthoDB" id="6997572at2"/>
<comment type="caution">
    <text evidence="1">The sequence shown here is derived from an EMBL/GenBank/DDBJ whole genome shotgun (WGS) entry which is preliminary data.</text>
</comment>
<proteinExistence type="predicted"/>
<evidence type="ECO:0000313" key="1">
    <source>
        <dbReference type="EMBL" id="TDO98212.1"/>
    </source>
</evidence>
<dbReference type="PROSITE" id="PS51257">
    <property type="entry name" value="PROKAR_LIPOPROTEIN"/>
    <property type="match status" value="1"/>
</dbReference>
<protein>
    <submittedName>
        <fullName evidence="1">DUF3080 family protein</fullName>
    </submittedName>
</protein>
<organism evidence="1 2">
    <name type="scientific">Marinomonas balearica</name>
    <dbReference type="NCBI Taxonomy" id="491947"/>
    <lineage>
        <taxon>Bacteria</taxon>
        <taxon>Pseudomonadati</taxon>
        <taxon>Pseudomonadota</taxon>
        <taxon>Gammaproteobacteria</taxon>
        <taxon>Oceanospirillales</taxon>
        <taxon>Oceanospirillaceae</taxon>
        <taxon>Marinomonas</taxon>
    </lineage>
</organism>
<dbReference type="Pfam" id="PF11279">
    <property type="entry name" value="DUF3080"/>
    <property type="match status" value="1"/>
</dbReference>
<keyword evidence="2" id="KW-1185">Reference proteome</keyword>
<dbReference type="Proteomes" id="UP000294656">
    <property type="component" value="Unassembled WGS sequence"/>
</dbReference>
<accession>A0A4V3CGL5</accession>